<feature type="signal peptide" evidence="1">
    <location>
        <begin position="1"/>
        <end position="20"/>
    </location>
</feature>
<evidence type="ECO:0000256" key="1">
    <source>
        <dbReference type="SAM" id="SignalP"/>
    </source>
</evidence>
<dbReference type="GO" id="GO:0015288">
    <property type="term" value="F:porin activity"/>
    <property type="evidence" value="ECO:0007669"/>
    <property type="project" value="InterPro"/>
</dbReference>
<keyword evidence="4" id="KW-1185">Reference proteome</keyword>
<dbReference type="OrthoDB" id="7874340at2"/>
<dbReference type="Gene3D" id="2.40.160.10">
    <property type="entry name" value="Porin"/>
    <property type="match status" value="1"/>
</dbReference>
<dbReference type="AlphaFoldDB" id="A0A5C5GJY3"/>
<evidence type="ECO:0000313" key="4">
    <source>
        <dbReference type="Proteomes" id="UP000314011"/>
    </source>
</evidence>
<comment type="caution">
    <text evidence="3">The sequence shown here is derived from an EMBL/GenBank/DDBJ whole genome shotgun (WGS) entry which is preliminary data.</text>
</comment>
<name>A0A5C5GJY3_9RHOB</name>
<dbReference type="SUPFAM" id="SSF56935">
    <property type="entry name" value="Porins"/>
    <property type="match status" value="1"/>
</dbReference>
<feature type="chain" id="PRO_5023000520" evidence="1">
    <location>
        <begin position="21"/>
        <end position="426"/>
    </location>
</feature>
<feature type="domain" description="Porin" evidence="2">
    <location>
        <begin position="7"/>
        <end position="230"/>
    </location>
</feature>
<dbReference type="EMBL" id="VFFF01000001">
    <property type="protein sequence ID" value="TNY33776.1"/>
    <property type="molecule type" value="Genomic_DNA"/>
</dbReference>
<dbReference type="Pfam" id="PF13609">
    <property type="entry name" value="Porin_4"/>
    <property type="match status" value="1"/>
</dbReference>
<gene>
    <name evidence="3" type="ORF">FHY64_11075</name>
</gene>
<protein>
    <submittedName>
        <fullName evidence="3">Porin</fullName>
    </submittedName>
</protein>
<evidence type="ECO:0000313" key="3">
    <source>
        <dbReference type="EMBL" id="TNY33776.1"/>
    </source>
</evidence>
<organism evidence="3 4">
    <name type="scientific">Pelagovum pacificum</name>
    <dbReference type="NCBI Taxonomy" id="2588711"/>
    <lineage>
        <taxon>Bacteria</taxon>
        <taxon>Pseudomonadati</taxon>
        <taxon>Pseudomonadota</taxon>
        <taxon>Alphaproteobacteria</taxon>
        <taxon>Rhodobacterales</taxon>
        <taxon>Paracoccaceae</taxon>
        <taxon>Pelagovum</taxon>
    </lineage>
</organism>
<dbReference type="RefSeq" id="WP_140194493.1">
    <property type="nucleotide sequence ID" value="NZ_CP065915.1"/>
</dbReference>
<reference evidence="3 4" key="1">
    <citation type="submission" date="2019-06" db="EMBL/GenBank/DDBJ databases">
        <title>Genome of new Rhodobacteraceae sp. SM1903.</title>
        <authorList>
            <person name="Ren X."/>
        </authorList>
    </citation>
    <scope>NUCLEOTIDE SEQUENCE [LARGE SCALE GENOMIC DNA]</scope>
    <source>
        <strain evidence="3 4">SM1903</strain>
    </source>
</reference>
<dbReference type="InterPro" id="IPR033900">
    <property type="entry name" value="Gram_neg_porin_domain"/>
</dbReference>
<proteinExistence type="predicted"/>
<dbReference type="GO" id="GO:0016020">
    <property type="term" value="C:membrane"/>
    <property type="evidence" value="ECO:0007669"/>
    <property type="project" value="InterPro"/>
</dbReference>
<keyword evidence="1" id="KW-0732">Signal</keyword>
<dbReference type="Proteomes" id="UP000314011">
    <property type="component" value="Unassembled WGS sequence"/>
</dbReference>
<accession>A0A5C5GJY3</accession>
<dbReference type="InterPro" id="IPR023614">
    <property type="entry name" value="Porin_dom_sf"/>
</dbReference>
<evidence type="ECO:0000259" key="2">
    <source>
        <dbReference type="Pfam" id="PF13609"/>
    </source>
</evidence>
<sequence>MKRILLASSALVAFAGAAAAEVTFTGSATLGYNDTDAVLPGDDPSTAPAIETGFDTIDDDNVGYYWDVNIGVMLSQELDNGLTAAVEFNFDAVDGDLGSDLEAADYVLSLTSESGGMYFGKTDFAAQTYWMGVGDMEYDGFSEADGETVLRSEVIFGSVTFGTSYIINDDVSADLNFRADSDADGDFGNDEDAFARNGDEVVQLSLGATAEFGQFSVGMAYQEAIDNGNLSTRLLNEDTNDDGLINGADSEVIYNDNGDISADEIFGIYGMTSFAGADVSLAFAQNNTVDENSLGFGVSYPIGPVVAGFAYVSNSDVANTYELSVGYSTDVVTADFSYSDNEDGTDQEYSLDGRYNVGSGLAILAGLHGGEDNTNELDYYVAGEYDLGGGAMIVASYAEDDDSSEEDEIGSPEFQEGTTVEFTFEF</sequence>